<comment type="subcellular location">
    <subcellularLocation>
        <location evidence="1">Cell membrane</location>
        <topology evidence="1">Multi-pass membrane protein</topology>
    </subcellularLocation>
</comment>
<keyword evidence="2" id="KW-1003">Cell membrane</keyword>
<feature type="transmembrane region" description="Helical" evidence="6">
    <location>
        <begin position="266"/>
        <end position="289"/>
    </location>
</feature>
<feature type="transmembrane region" description="Helical" evidence="6">
    <location>
        <begin position="186"/>
        <end position="206"/>
    </location>
</feature>
<evidence type="ECO:0000313" key="7">
    <source>
        <dbReference type="EMBL" id="TPV34955.1"/>
    </source>
</evidence>
<evidence type="ECO:0000256" key="2">
    <source>
        <dbReference type="ARBA" id="ARBA00022475"/>
    </source>
</evidence>
<dbReference type="GO" id="GO:0005886">
    <property type="term" value="C:plasma membrane"/>
    <property type="evidence" value="ECO:0007669"/>
    <property type="project" value="UniProtKB-SubCell"/>
</dbReference>
<feature type="transmembrane region" description="Helical" evidence="6">
    <location>
        <begin position="373"/>
        <end position="391"/>
    </location>
</feature>
<keyword evidence="4 6" id="KW-1133">Transmembrane helix</keyword>
<feature type="transmembrane region" description="Helical" evidence="6">
    <location>
        <begin position="226"/>
        <end position="246"/>
    </location>
</feature>
<dbReference type="Proteomes" id="UP000317332">
    <property type="component" value="Unassembled WGS sequence"/>
</dbReference>
<evidence type="ECO:0000256" key="4">
    <source>
        <dbReference type="ARBA" id="ARBA00022989"/>
    </source>
</evidence>
<dbReference type="PANTHER" id="PTHR30250:SF11">
    <property type="entry name" value="O-ANTIGEN TRANSPORTER-RELATED"/>
    <property type="match status" value="1"/>
</dbReference>
<keyword evidence="3 6" id="KW-0812">Transmembrane</keyword>
<feature type="transmembrane region" description="Helical" evidence="6">
    <location>
        <begin position="397"/>
        <end position="421"/>
    </location>
</feature>
<gene>
    <name evidence="7" type="ORF">FJ651_05355</name>
</gene>
<evidence type="ECO:0000256" key="6">
    <source>
        <dbReference type="SAM" id="Phobius"/>
    </source>
</evidence>
<dbReference type="GO" id="GO:0042910">
    <property type="term" value="F:xenobiotic transmembrane transporter activity"/>
    <property type="evidence" value="ECO:0007669"/>
    <property type="project" value="InterPro"/>
</dbReference>
<proteinExistence type="predicted"/>
<evidence type="ECO:0000256" key="3">
    <source>
        <dbReference type="ARBA" id="ARBA00022692"/>
    </source>
</evidence>
<feature type="transmembrane region" description="Helical" evidence="6">
    <location>
        <begin position="310"/>
        <end position="330"/>
    </location>
</feature>
<dbReference type="Pfam" id="PF01554">
    <property type="entry name" value="MatE"/>
    <property type="match status" value="1"/>
</dbReference>
<feature type="transmembrane region" description="Helical" evidence="6">
    <location>
        <begin position="342"/>
        <end position="364"/>
    </location>
</feature>
<dbReference type="InterPro" id="IPR002528">
    <property type="entry name" value="MATE_fam"/>
</dbReference>
<keyword evidence="5 6" id="KW-0472">Membrane</keyword>
<dbReference type="OrthoDB" id="824226at2"/>
<comment type="caution">
    <text evidence="7">The sequence shown here is derived from an EMBL/GenBank/DDBJ whole genome shotgun (WGS) entry which is preliminary data.</text>
</comment>
<feature type="transmembrane region" description="Helical" evidence="6">
    <location>
        <begin position="93"/>
        <end position="112"/>
    </location>
</feature>
<reference evidence="7 8" key="1">
    <citation type="submission" date="2019-06" db="EMBL/GenBank/DDBJ databases">
        <title>Flavobacteriaceae Paucihalobacterium erythroidium CWB-1, complete genome.</title>
        <authorList>
            <person name="Wu S."/>
        </authorList>
    </citation>
    <scope>NUCLEOTIDE SEQUENCE [LARGE SCALE GENOMIC DNA]</scope>
    <source>
        <strain evidence="7 8">CWB-1</strain>
    </source>
</reference>
<evidence type="ECO:0000313" key="8">
    <source>
        <dbReference type="Proteomes" id="UP000317332"/>
    </source>
</evidence>
<dbReference type="InterPro" id="IPR050833">
    <property type="entry name" value="Poly_Biosynth_Transport"/>
</dbReference>
<feature type="transmembrane region" description="Helical" evidence="6">
    <location>
        <begin position="124"/>
        <end position="142"/>
    </location>
</feature>
<dbReference type="AlphaFoldDB" id="A0A506PP01"/>
<evidence type="ECO:0008006" key="9">
    <source>
        <dbReference type="Google" id="ProtNLM"/>
    </source>
</evidence>
<dbReference type="PANTHER" id="PTHR30250">
    <property type="entry name" value="PST FAMILY PREDICTED COLANIC ACID TRANSPORTER"/>
    <property type="match status" value="1"/>
</dbReference>
<feature type="transmembrane region" description="Helical" evidence="6">
    <location>
        <begin position="20"/>
        <end position="41"/>
    </location>
</feature>
<sequence>MKFKLSNLDQFNFNSFQVIFIKGLGILITYILILFITNFFPEELVGEYNFANNILLIFGTICLFGANQSIYQLGSKILVDGNTANLKKLYIKYMLISFCIYLFILTLTFVIPESLYQKILGKENIYPLITKTVSFAFVYFLASLNFEMFRILNKIKASEIYRSIFRLVIFFIGVLIIYFLDYQSYLVEAFLTSFLLTSIVTTYSVLKLLNQNSKNELDLSINYKKIIKVSLPMSISALFILLMQSIDSFFIIKYNSFKELAYYSTAIRITTLVSIVLTSINTIIAPEISENFFKKDFKKLREIIFKASKLNFLLSIPLLLCLLLFPNTILGFFGDNYTNAKIALIILCVGQIVNSFCGSVGLYLNMTGKQNELLLLLLLALILNIIFNVILVPKYGINGAAISSCISLAFWNILGLIFIYYKDKVVTSFRIYDKGKNTT</sequence>
<evidence type="ECO:0000256" key="5">
    <source>
        <dbReference type="ARBA" id="ARBA00023136"/>
    </source>
</evidence>
<evidence type="ECO:0000256" key="1">
    <source>
        <dbReference type="ARBA" id="ARBA00004651"/>
    </source>
</evidence>
<name>A0A506PP01_9FLAO</name>
<organism evidence="7 8">
    <name type="scientific">Paucihalobacter ruber</name>
    <dbReference type="NCBI Taxonomy" id="2567861"/>
    <lineage>
        <taxon>Bacteria</taxon>
        <taxon>Pseudomonadati</taxon>
        <taxon>Bacteroidota</taxon>
        <taxon>Flavobacteriia</taxon>
        <taxon>Flavobacteriales</taxon>
        <taxon>Flavobacteriaceae</taxon>
        <taxon>Paucihalobacter</taxon>
    </lineage>
</organism>
<dbReference type="RefSeq" id="WP_140989431.1">
    <property type="nucleotide sequence ID" value="NZ_VHIQ01000002.1"/>
</dbReference>
<feature type="transmembrane region" description="Helical" evidence="6">
    <location>
        <begin position="163"/>
        <end position="180"/>
    </location>
</feature>
<dbReference type="GO" id="GO:0015297">
    <property type="term" value="F:antiporter activity"/>
    <property type="evidence" value="ECO:0007669"/>
    <property type="project" value="InterPro"/>
</dbReference>
<accession>A0A506PP01</accession>
<protein>
    <recommendedName>
        <fullName evidence="9">Polysaccharide biosynthesis protein C-terminal domain-containing protein</fullName>
    </recommendedName>
</protein>
<feature type="transmembrane region" description="Helical" evidence="6">
    <location>
        <begin position="53"/>
        <end position="73"/>
    </location>
</feature>
<dbReference type="EMBL" id="VHIQ01000002">
    <property type="protein sequence ID" value="TPV34955.1"/>
    <property type="molecule type" value="Genomic_DNA"/>
</dbReference>
<keyword evidence="8" id="KW-1185">Reference proteome</keyword>